<evidence type="ECO:0000313" key="2">
    <source>
        <dbReference type="Proteomes" id="UP000230538"/>
    </source>
</evidence>
<name>A0A2M7WX77_UNCKA</name>
<dbReference type="EMBL" id="PFXB01000075">
    <property type="protein sequence ID" value="PJA37638.1"/>
    <property type="molecule type" value="Genomic_DNA"/>
</dbReference>
<protein>
    <submittedName>
        <fullName evidence="1">Uncharacterized protein</fullName>
    </submittedName>
</protein>
<accession>A0A2M7WX77</accession>
<dbReference type="AlphaFoldDB" id="A0A2M7WX77"/>
<dbReference type="Proteomes" id="UP000230538">
    <property type="component" value="Unassembled WGS sequence"/>
</dbReference>
<reference evidence="2" key="1">
    <citation type="submission" date="2017-09" db="EMBL/GenBank/DDBJ databases">
        <title>Depth-based differentiation of microbial function through sediment-hosted aquifers and enrichment of novel symbionts in the deep terrestrial subsurface.</title>
        <authorList>
            <person name="Probst A.J."/>
            <person name="Ladd B."/>
            <person name="Jarett J.K."/>
            <person name="Geller-Mcgrath D.E."/>
            <person name="Sieber C.M.K."/>
            <person name="Emerson J.B."/>
            <person name="Anantharaman K."/>
            <person name="Thomas B.C."/>
            <person name="Malmstrom R."/>
            <person name="Stieglmeier M."/>
            <person name="Klingl A."/>
            <person name="Woyke T."/>
            <person name="Ryan C.M."/>
            <person name="Banfield J.F."/>
        </authorList>
    </citation>
    <scope>NUCLEOTIDE SEQUENCE [LARGE SCALE GENOMIC DNA]</scope>
</reference>
<gene>
    <name evidence="1" type="ORF">CO181_02675</name>
</gene>
<sequence length="105" mass="12271">MIFGLSHFKGNTMNKLTLYLITLSRVDYKKLLLNYLPEKMIDEEILLEFVRQIYSHTDDYEKGVILDPWEWLENEAELFCTPNPHCGFKANFKTKPGSLPSKKAT</sequence>
<evidence type="ECO:0000313" key="1">
    <source>
        <dbReference type="EMBL" id="PJA37638.1"/>
    </source>
</evidence>
<proteinExistence type="predicted"/>
<comment type="caution">
    <text evidence="1">The sequence shown here is derived from an EMBL/GenBank/DDBJ whole genome shotgun (WGS) entry which is preliminary data.</text>
</comment>
<organism evidence="1 2">
    <name type="scientific">candidate division WWE3 bacterium CG_4_9_14_3_um_filter_43_9</name>
    <dbReference type="NCBI Taxonomy" id="1975082"/>
    <lineage>
        <taxon>Bacteria</taxon>
        <taxon>Katanobacteria</taxon>
    </lineage>
</organism>